<gene>
    <name evidence="3" type="ORF">JKJ07_17140</name>
</gene>
<organism evidence="3 4">
    <name type="scientific">Paractinoplanes lichenicola</name>
    <dbReference type="NCBI Taxonomy" id="2802976"/>
    <lineage>
        <taxon>Bacteria</taxon>
        <taxon>Bacillati</taxon>
        <taxon>Actinomycetota</taxon>
        <taxon>Actinomycetes</taxon>
        <taxon>Micromonosporales</taxon>
        <taxon>Micromonosporaceae</taxon>
        <taxon>Paractinoplanes</taxon>
    </lineage>
</organism>
<name>A0ABS1VMZ9_9ACTN</name>
<sequence>MTEAVPTVRLGDGLTVSRIGFGGMALSDVYGDSDPGEALRTLHHAVDQGVTFIDTADVYGEPRDGVDGPAGTNEELIAQLLADRRDEVQLATKFGITGEVGGAGGSATRGDRAYVRSACEASLRRLGIDVIDLYYLHRRQLDIPIEETVGAMAELVAEGKVRHLGLSEVTATELRAAAVVHPIAAVQSEWSLWSRDVEARVVPAAREVGAGFVPYSPLGRGFLTGAMTPERIAGSMLRDEPRFVEHFAANQPVVDLVRAIGREIGATPAQVALAWLWAQGEAYGLPVVPIPGTRSPHRVTENAEALRVRLDAEQRSRLDEAAELVHGDRNLSFTTKGWISADREEAPST</sequence>
<dbReference type="Pfam" id="PF00248">
    <property type="entry name" value="Aldo_ket_red"/>
    <property type="match status" value="1"/>
</dbReference>
<dbReference type="EMBL" id="JAENHO010000004">
    <property type="protein sequence ID" value="MBL7256024.1"/>
    <property type="molecule type" value="Genomic_DNA"/>
</dbReference>
<accession>A0ABS1VMZ9</accession>
<dbReference type="InterPro" id="IPR036812">
    <property type="entry name" value="NAD(P)_OxRdtase_dom_sf"/>
</dbReference>
<keyword evidence="4" id="KW-1185">Reference proteome</keyword>
<comment type="caution">
    <text evidence="3">The sequence shown here is derived from an EMBL/GenBank/DDBJ whole genome shotgun (WGS) entry which is preliminary data.</text>
</comment>
<dbReference type="SUPFAM" id="SSF51430">
    <property type="entry name" value="NAD(P)-linked oxidoreductase"/>
    <property type="match status" value="1"/>
</dbReference>
<evidence type="ECO:0000313" key="4">
    <source>
        <dbReference type="Proteomes" id="UP000598996"/>
    </source>
</evidence>
<dbReference type="Proteomes" id="UP000598996">
    <property type="component" value="Unassembled WGS sequence"/>
</dbReference>
<dbReference type="PANTHER" id="PTHR43625:SF40">
    <property type="entry name" value="ALDO-KETO REDUCTASE YAKC [NADP(+)]"/>
    <property type="match status" value="1"/>
</dbReference>
<dbReference type="InterPro" id="IPR020471">
    <property type="entry name" value="AKR"/>
</dbReference>
<proteinExistence type="predicted"/>
<dbReference type="Gene3D" id="3.20.20.100">
    <property type="entry name" value="NADP-dependent oxidoreductase domain"/>
    <property type="match status" value="1"/>
</dbReference>
<reference evidence="3 4" key="1">
    <citation type="submission" date="2021-01" db="EMBL/GenBank/DDBJ databases">
        <title>Actinoplanes sp. nov. LDG1-01 isolated from lichen.</title>
        <authorList>
            <person name="Saeng-In P."/>
            <person name="Phongsopitanun W."/>
            <person name="Kanchanasin P."/>
            <person name="Yuki M."/>
            <person name="Kudo T."/>
            <person name="Ohkuma M."/>
            <person name="Tanasupawat S."/>
        </authorList>
    </citation>
    <scope>NUCLEOTIDE SEQUENCE [LARGE SCALE GENOMIC DNA]</scope>
    <source>
        <strain evidence="3 4">LDG1-01</strain>
    </source>
</reference>
<dbReference type="PRINTS" id="PR00069">
    <property type="entry name" value="ALDKETRDTASE"/>
</dbReference>
<dbReference type="InterPro" id="IPR050791">
    <property type="entry name" value="Aldo-Keto_reductase"/>
</dbReference>
<feature type="domain" description="NADP-dependent oxidoreductase" evidence="2">
    <location>
        <begin position="18"/>
        <end position="322"/>
    </location>
</feature>
<dbReference type="PANTHER" id="PTHR43625">
    <property type="entry name" value="AFLATOXIN B1 ALDEHYDE REDUCTASE"/>
    <property type="match status" value="1"/>
</dbReference>
<dbReference type="InterPro" id="IPR023210">
    <property type="entry name" value="NADP_OxRdtase_dom"/>
</dbReference>
<dbReference type="RefSeq" id="WP_202992541.1">
    <property type="nucleotide sequence ID" value="NZ_JAENHO010000004.1"/>
</dbReference>
<evidence type="ECO:0000259" key="2">
    <source>
        <dbReference type="Pfam" id="PF00248"/>
    </source>
</evidence>
<evidence type="ECO:0000313" key="3">
    <source>
        <dbReference type="EMBL" id="MBL7256024.1"/>
    </source>
</evidence>
<protein>
    <submittedName>
        <fullName evidence="3">Aldo/keto reductase</fullName>
    </submittedName>
</protein>
<evidence type="ECO:0000256" key="1">
    <source>
        <dbReference type="ARBA" id="ARBA00023002"/>
    </source>
</evidence>
<keyword evidence="1" id="KW-0560">Oxidoreductase</keyword>